<dbReference type="SUPFAM" id="SSF56300">
    <property type="entry name" value="Metallo-dependent phosphatases"/>
    <property type="match status" value="1"/>
</dbReference>
<protein>
    <submittedName>
        <fullName evidence="1">Serine/threonine protein phosphatase</fullName>
    </submittedName>
</protein>
<dbReference type="PANTHER" id="PTHR34990">
    <property type="entry name" value="UDP-2,3-DIACYLGLUCOSAMINE HYDROLASE-RELATED"/>
    <property type="match status" value="1"/>
</dbReference>
<dbReference type="InterPro" id="IPR029052">
    <property type="entry name" value="Metallo-depent_PP-like"/>
</dbReference>
<dbReference type="InterPro" id="IPR043461">
    <property type="entry name" value="LpxH-like"/>
</dbReference>
<dbReference type="Gene3D" id="3.60.21.10">
    <property type="match status" value="1"/>
</dbReference>
<dbReference type="GO" id="GO:0016020">
    <property type="term" value="C:membrane"/>
    <property type="evidence" value="ECO:0007669"/>
    <property type="project" value="GOC"/>
</dbReference>
<keyword evidence="2" id="KW-1185">Reference proteome</keyword>
<reference evidence="1 2" key="1">
    <citation type="submission" date="2019-04" db="EMBL/GenBank/DDBJ databases">
        <title>Isachenkonia alkalipeptolytica gen. nov. sp. nov. a new anaerobic, alkiliphilic organothrophic bacterium capable to reduce synthesized ferrihydrite isolated from a soda lake.</title>
        <authorList>
            <person name="Toshchakov S.V."/>
            <person name="Zavarzina D.G."/>
            <person name="Zhilina T.N."/>
            <person name="Kostrikina N.A."/>
            <person name="Kublanov I.V."/>
        </authorList>
    </citation>
    <scope>NUCLEOTIDE SEQUENCE [LARGE SCALE GENOMIC DNA]</scope>
    <source>
        <strain evidence="1 2">Z-1701</strain>
    </source>
</reference>
<dbReference type="PANTHER" id="PTHR34990:SF2">
    <property type="entry name" value="BLL8164 PROTEIN"/>
    <property type="match status" value="1"/>
</dbReference>
<proteinExistence type="predicted"/>
<dbReference type="RefSeq" id="WP_160720445.1">
    <property type="nucleotide sequence ID" value="NZ_SUMG01000006.1"/>
</dbReference>
<evidence type="ECO:0000313" key="2">
    <source>
        <dbReference type="Proteomes" id="UP000449710"/>
    </source>
</evidence>
<gene>
    <name evidence="1" type="ORF">ISALK_06645</name>
</gene>
<dbReference type="EMBL" id="SUMG01000006">
    <property type="protein sequence ID" value="NBG88177.1"/>
    <property type="molecule type" value="Genomic_DNA"/>
</dbReference>
<dbReference type="AlphaFoldDB" id="A0AA43XK93"/>
<dbReference type="GO" id="GO:0009245">
    <property type="term" value="P:lipid A biosynthetic process"/>
    <property type="evidence" value="ECO:0007669"/>
    <property type="project" value="TreeGrafter"/>
</dbReference>
<comment type="caution">
    <text evidence="1">The sequence shown here is derived from an EMBL/GenBank/DDBJ whole genome shotgun (WGS) entry which is preliminary data.</text>
</comment>
<accession>A0AA43XK93</accession>
<organism evidence="1 2">
    <name type="scientific">Isachenkonia alkalipeptolytica</name>
    <dbReference type="NCBI Taxonomy" id="2565777"/>
    <lineage>
        <taxon>Bacteria</taxon>
        <taxon>Bacillati</taxon>
        <taxon>Bacillota</taxon>
        <taxon>Clostridia</taxon>
        <taxon>Eubacteriales</taxon>
        <taxon>Clostridiaceae</taxon>
        <taxon>Isachenkonia</taxon>
    </lineage>
</organism>
<dbReference type="GO" id="GO:0008758">
    <property type="term" value="F:UDP-2,3-diacylglucosamine hydrolase activity"/>
    <property type="evidence" value="ECO:0007669"/>
    <property type="project" value="TreeGrafter"/>
</dbReference>
<name>A0AA43XK93_9CLOT</name>
<dbReference type="Proteomes" id="UP000449710">
    <property type="component" value="Unassembled WGS sequence"/>
</dbReference>
<evidence type="ECO:0000313" key="1">
    <source>
        <dbReference type="EMBL" id="NBG88177.1"/>
    </source>
</evidence>
<sequence>MRTVQLLTKAYENAKVIRIDDKSKYIIFSDCHRGNGSMNDEFSRNENTYLYALRYYFNKGYTYIEAGDGDELWEHKFGHIKKAHAGVFSRIRKFHEEGRFILIYGNHNIFLRKEKYVRKNYDTFYDHYDEAEYSLLKGVKPEEALVLKVPETEQEIFIVHGHQGDLLNDQLWPFAMFSLKYFWRFFHSFGIRNPASPVKNVHKQHKIEKNYKKWIDEKKTMLICGHTHRVKYPKPEELPYFNTGCCVYPRRVTGIEIAEGNILLIQWRMVPDEEGIMRVKRKVLRGPEPFGNFDIR</sequence>